<accession>A0ABS4TY77</accession>
<dbReference type="Proteomes" id="UP001519332">
    <property type="component" value="Unassembled WGS sequence"/>
</dbReference>
<gene>
    <name evidence="1" type="ORF">JOF56_009742</name>
</gene>
<evidence type="ECO:0008006" key="3">
    <source>
        <dbReference type="Google" id="ProtNLM"/>
    </source>
</evidence>
<dbReference type="RefSeq" id="WP_209646164.1">
    <property type="nucleotide sequence ID" value="NZ_JAGINW010000001.1"/>
</dbReference>
<keyword evidence="2" id="KW-1185">Reference proteome</keyword>
<name>A0ABS4TY77_9PSEU</name>
<dbReference type="EMBL" id="JAGINW010000001">
    <property type="protein sequence ID" value="MBP2329357.1"/>
    <property type="molecule type" value="Genomic_DNA"/>
</dbReference>
<protein>
    <recommendedName>
        <fullName evidence="3">Excreted virulence factor EspC, type VII ESX diderm</fullName>
    </recommendedName>
</protein>
<comment type="caution">
    <text evidence="1">The sequence shown here is derived from an EMBL/GenBank/DDBJ whole genome shotgun (WGS) entry which is preliminary data.</text>
</comment>
<evidence type="ECO:0000313" key="2">
    <source>
        <dbReference type="Proteomes" id="UP001519332"/>
    </source>
</evidence>
<evidence type="ECO:0000313" key="1">
    <source>
        <dbReference type="EMBL" id="MBP2329357.1"/>
    </source>
</evidence>
<organism evidence="1 2">
    <name type="scientific">Kibdelosporangium banguiense</name>
    <dbReference type="NCBI Taxonomy" id="1365924"/>
    <lineage>
        <taxon>Bacteria</taxon>
        <taxon>Bacillati</taxon>
        <taxon>Actinomycetota</taxon>
        <taxon>Actinomycetes</taxon>
        <taxon>Pseudonocardiales</taxon>
        <taxon>Pseudonocardiaceae</taxon>
        <taxon>Kibdelosporangium</taxon>
    </lineage>
</organism>
<sequence length="111" mass="11818">MSTPGSGVQVDVAALTAYANQLGYYDGEADKFGALIDQADVTNEAWGLVGVWAKKSYADRLSELRSLLAEMKQGVDALTSKISQSAAVYQGNEDDTVMTFGQHEAAIDGPR</sequence>
<reference evidence="1 2" key="1">
    <citation type="submission" date="2021-03" db="EMBL/GenBank/DDBJ databases">
        <title>Sequencing the genomes of 1000 actinobacteria strains.</title>
        <authorList>
            <person name="Klenk H.-P."/>
        </authorList>
    </citation>
    <scope>NUCLEOTIDE SEQUENCE [LARGE SCALE GENOMIC DNA]</scope>
    <source>
        <strain evidence="1 2">DSM 46670</strain>
    </source>
</reference>
<proteinExistence type="predicted"/>